<gene>
    <name evidence="6" type="ORF">ASZ90_009159</name>
</gene>
<feature type="domain" description="4Fe-4S ferredoxin-type" evidence="5">
    <location>
        <begin position="37"/>
        <end position="67"/>
    </location>
</feature>
<dbReference type="PROSITE" id="PS51379">
    <property type="entry name" value="4FE4S_FER_2"/>
    <property type="match status" value="4"/>
</dbReference>
<evidence type="ECO:0000259" key="5">
    <source>
        <dbReference type="PROSITE" id="PS51379"/>
    </source>
</evidence>
<organism evidence="6">
    <name type="scientific">hydrocarbon metagenome</name>
    <dbReference type="NCBI Taxonomy" id="938273"/>
    <lineage>
        <taxon>unclassified sequences</taxon>
        <taxon>metagenomes</taxon>
        <taxon>ecological metagenomes</taxon>
    </lineage>
</organism>
<evidence type="ECO:0000256" key="2">
    <source>
        <dbReference type="ARBA" id="ARBA00022723"/>
    </source>
</evidence>
<protein>
    <submittedName>
        <fullName evidence="6">Formylmethanofuran dehydrogenase (Molybdenum)</fullName>
    </submittedName>
</protein>
<dbReference type="PANTHER" id="PTHR43687:SF1">
    <property type="entry name" value="FERREDOXIN III"/>
    <property type="match status" value="1"/>
</dbReference>
<dbReference type="Pfam" id="PF12838">
    <property type="entry name" value="Fer4_7"/>
    <property type="match status" value="1"/>
</dbReference>
<dbReference type="Pfam" id="PF00037">
    <property type="entry name" value="Fer4"/>
    <property type="match status" value="1"/>
</dbReference>
<dbReference type="Gene3D" id="3.30.70.20">
    <property type="match status" value="2"/>
</dbReference>
<dbReference type="InterPro" id="IPR017896">
    <property type="entry name" value="4Fe4S_Fe-S-bd"/>
</dbReference>
<dbReference type="PROSITE" id="PS00198">
    <property type="entry name" value="4FE4S_FER_1"/>
    <property type="match status" value="2"/>
</dbReference>
<comment type="caution">
    <text evidence="6">The sequence shown here is derived from an EMBL/GenBank/DDBJ whole genome shotgun (WGS) entry which is preliminary data.</text>
</comment>
<sequence length="191" mass="21301">MSESIIWYLREFLRTEWIRKFLLAKTDPLVTPPYFKDYPTLTGKECTACYQCMMICPAPGAIAVLRHDDGWRPEIYPGHCIRCGLCVEACPEDVLQSGRVLEAQHRDRTGFRATFHLSIDREICMRCGNCCISCPVGREGEPDGAVLKIEKGGVQILNSDLCTGCKTCEVNCPNRGIRVARVVEGVQEAAA</sequence>
<dbReference type="Pfam" id="PF12800">
    <property type="entry name" value="Fer4_4"/>
    <property type="match status" value="1"/>
</dbReference>
<evidence type="ECO:0000313" key="6">
    <source>
        <dbReference type="EMBL" id="KUG21088.1"/>
    </source>
</evidence>
<dbReference type="AlphaFoldDB" id="A0A0W8FJM0"/>
<dbReference type="GO" id="GO:0051539">
    <property type="term" value="F:4 iron, 4 sulfur cluster binding"/>
    <property type="evidence" value="ECO:0007669"/>
    <property type="project" value="UniProtKB-KW"/>
</dbReference>
<evidence type="ECO:0000256" key="4">
    <source>
        <dbReference type="ARBA" id="ARBA00023014"/>
    </source>
</evidence>
<feature type="domain" description="4Fe-4S ferredoxin-type" evidence="5">
    <location>
        <begin position="153"/>
        <end position="182"/>
    </location>
</feature>
<reference evidence="6" key="1">
    <citation type="journal article" date="2015" name="Proc. Natl. Acad. Sci. U.S.A.">
        <title>Networks of energetic and metabolic interactions define dynamics in microbial communities.</title>
        <authorList>
            <person name="Embree M."/>
            <person name="Liu J.K."/>
            <person name="Al-Bassam M.M."/>
            <person name="Zengler K."/>
        </authorList>
    </citation>
    <scope>NUCLEOTIDE SEQUENCE</scope>
</reference>
<dbReference type="InterPro" id="IPR050572">
    <property type="entry name" value="Fe-S_Ferredoxin"/>
</dbReference>
<dbReference type="EMBL" id="LNQE01001101">
    <property type="protein sequence ID" value="KUG21088.1"/>
    <property type="molecule type" value="Genomic_DNA"/>
</dbReference>
<evidence type="ECO:0000256" key="3">
    <source>
        <dbReference type="ARBA" id="ARBA00023004"/>
    </source>
</evidence>
<keyword evidence="3" id="KW-0408">Iron</keyword>
<dbReference type="InterPro" id="IPR017900">
    <property type="entry name" value="4Fe4S_Fe_S_CS"/>
</dbReference>
<dbReference type="SUPFAM" id="SSF54862">
    <property type="entry name" value="4Fe-4S ferredoxins"/>
    <property type="match status" value="1"/>
</dbReference>
<evidence type="ECO:0000256" key="1">
    <source>
        <dbReference type="ARBA" id="ARBA00022485"/>
    </source>
</evidence>
<dbReference type="GO" id="GO:0046872">
    <property type="term" value="F:metal ion binding"/>
    <property type="evidence" value="ECO:0007669"/>
    <property type="project" value="UniProtKB-KW"/>
</dbReference>
<keyword evidence="2" id="KW-0479">Metal-binding</keyword>
<dbReference type="PANTHER" id="PTHR43687">
    <property type="entry name" value="ADENYLYLSULFATE REDUCTASE, BETA SUBUNIT"/>
    <property type="match status" value="1"/>
</dbReference>
<keyword evidence="4" id="KW-0411">Iron-sulfur</keyword>
<feature type="domain" description="4Fe-4S ferredoxin-type" evidence="5">
    <location>
        <begin position="71"/>
        <end position="100"/>
    </location>
</feature>
<proteinExistence type="predicted"/>
<keyword evidence="1" id="KW-0004">4Fe-4S</keyword>
<feature type="domain" description="4Fe-4S ferredoxin-type" evidence="5">
    <location>
        <begin position="115"/>
        <end position="144"/>
    </location>
</feature>
<name>A0A0W8FJM0_9ZZZZ</name>
<accession>A0A0W8FJM0</accession>